<evidence type="ECO:0000313" key="2">
    <source>
        <dbReference type="Proteomes" id="UP001056120"/>
    </source>
</evidence>
<reference evidence="2" key="1">
    <citation type="journal article" date="2022" name="Mol. Ecol. Resour.">
        <title>The genomes of chicory, endive, great burdock and yacon provide insights into Asteraceae palaeo-polyploidization history and plant inulin production.</title>
        <authorList>
            <person name="Fan W."/>
            <person name="Wang S."/>
            <person name="Wang H."/>
            <person name="Wang A."/>
            <person name="Jiang F."/>
            <person name="Liu H."/>
            <person name="Zhao H."/>
            <person name="Xu D."/>
            <person name="Zhang Y."/>
        </authorList>
    </citation>
    <scope>NUCLEOTIDE SEQUENCE [LARGE SCALE GENOMIC DNA]</scope>
    <source>
        <strain evidence="2">cv. Yunnan</strain>
    </source>
</reference>
<organism evidence="1 2">
    <name type="scientific">Smallanthus sonchifolius</name>
    <dbReference type="NCBI Taxonomy" id="185202"/>
    <lineage>
        <taxon>Eukaryota</taxon>
        <taxon>Viridiplantae</taxon>
        <taxon>Streptophyta</taxon>
        <taxon>Embryophyta</taxon>
        <taxon>Tracheophyta</taxon>
        <taxon>Spermatophyta</taxon>
        <taxon>Magnoliopsida</taxon>
        <taxon>eudicotyledons</taxon>
        <taxon>Gunneridae</taxon>
        <taxon>Pentapetalae</taxon>
        <taxon>asterids</taxon>
        <taxon>campanulids</taxon>
        <taxon>Asterales</taxon>
        <taxon>Asteraceae</taxon>
        <taxon>Asteroideae</taxon>
        <taxon>Heliantheae alliance</taxon>
        <taxon>Millerieae</taxon>
        <taxon>Smallanthus</taxon>
    </lineage>
</organism>
<dbReference type="EMBL" id="CM042027">
    <property type="protein sequence ID" value="KAI3803105.1"/>
    <property type="molecule type" value="Genomic_DNA"/>
</dbReference>
<dbReference type="Proteomes" id="UP001056120">
    <property type="component" value="Linkage Group LG10"/>
</dbReference>
<name>A0ACB9I6V0_9ASTR</name>
<accession>A0ACB9I6V0</accession>
<reference evidence="1 2" key="2">
    <citation type="journal article" date="2022" name="Mol. Ecol. Resour.">
        <title>The genomes of chicory, endive, great burdock and yacon provide insights into Asteraceae paleo-polyploidization history and plant inulin production.</title>
        <authorList>
            <person name="Fan W."/>
            <person name="Wang S."/>
            <person name="Wang H."/>
            <person name="Wang A."/>
            <person name="Jiang F."/>
            <person name="Liu H."/>
            <person name="Zhao H."/>
            <person name="Xu D."/>
            <person name="Zhang Y."/>
        </authorList>
    </citation>
    <scope>NUCLEOTIDE SEQUENCE [LARGE SCALE GENOMIC DNA]</scope>
    <source>
        <strain evidence="2">cv. Yunnan</strain>
        <tissue evidence="1">Leaves</tissue>
    </source>
</reference>
<comment type="caution">
    <text evidence="1">The sequence shown here is derived from an EMBL/GenBank/DDBJ whole genome shotgun (WGS) entry which is preliminary data.</text>
</comment>
<gene>
    <name evidence="1" type="ORF">L1987_31254</name>
</gene>
<sequence>MFLTYILKNAYRRNFSVKEAHSTSTMANARNIPHLAWTSKLFEGLDHYKLSPTVLPLLQTSVKVGFVRPPTETSILPVHILNLDHMVILNVPGGWGTNTDKNWILLVCNRSKCRFFENSTRNYKGASSFVSGVLPLTHFSYQRWTEHSAASDILIDTSSEDGYKIQNVLLDLFGRRTVPYLLVNGEFSSSVIELCVVSIYDYIFLWDEDVGWKHFNPKRLAVKKSAAKKKADKDHV</sequence>
<evidence type="ECO:0000313" key="1">
    <source>
        <dbReference type="EMBL" id="KAI3803105.1"/>
    </source>
</evidence>
<keyword evidence="2" id="KW-1185">Reference proteome</keyword>
<proteinExistence type="predicted"/>
<protein>
    <submittedName>
        <fullName evidence="1">Uncharacterized protein</fullName>
    </submittedName>
</protein>